<protein>
    <submittedName>
        <fullName evidence="2">Uncharacterized protein</fullName>
    </submittedName>
</protein>
<accession>K6WS18</accession>
<dbReference type="InterPro" id="IPR041289">
    <property type="entry name" value="Bact_RF_family3"/>
</dbReference>
<sequence>MTDAAQFQDIADPVTLETLRQLTELPTPVVSLYVPTARSRPESERAPLELRALLDPAREQLAERGLTDDETDALLAPVRALQEDPVVWSEQAEGLAIFASPGGMRSYRIARDVPASVTVGQVPHLLPLVPVAAGDDRYVVLTLSQKQVRLFEATPHSITQIDLGDTPADIDDMERRNVRQTQLQHQHQPRGGGGGQTASHHGHGGAADIADIQVDKFVREVADGVRNRVGRTASAPPIVLAAVAEYLPKLKETGQLPTLQEEIVAGNHEATSPAELLERSRSIAAARLADDRQERRDRAAELLGTGRATLDPRSALAAAREGRAGELLIDPQAVGSADDEATALDEAVAAALLTGAELHDVPDLPQGAQLAALLRY</sequence>
<dbReference type="Proteomes" id="UP000008366">
    <property type="component" value="Unassembled WGS sequence"/>
</dbReference>
<evidence type="ECO:0000313" key="3">
    <source>
        <dbReference type="Proteomes" id="UP000008366"/>
    </source>
</evidence>
<reference evidence="2 3" key="1">
    <citation type="submission" date="2012-08" db="EMBL/GenBank/DDBJ databases">
        <title>Whole genome shotgun sequence of Kineosphaera limosa NBRC 100340.</title>
        <authorList>
            <person name="Yoshida I."/>
            <person name="Isaki S."/>
            <person name="Hosoyama A."/>
            <person name="Tsuchikane K."/>
            <person name="Katsumata H."/>
            <person name="Ando Y."/>
            <person name="Ohji S."/>
            <person name="Hamada M."/>
            <person name="Tamura T."/>
            <person name="Yamazoe A."/>
            <person name="Yamazaki S."/>
            <person name="Fujita N."/>
        </authorList>
    </citation>
    <scope>NUCLEOTIDE SEQUENCE [LARGE SCALE GENOMIC DNA]</scope>
    <source>
        <strain evidence="2 3">NBRC 100340</strain>
    </source>
</reference>
<dbReference type="OrthoDB" id="4393931at2"/>
<dbReference type="EMBL" id="BAHD01000014">
    <property type="protein sequence ID" value="GAB94872.1"/>
    <property type="molecule type" value="Genomic_DNA"/>
</dbReference>
<organism evidence="2 3">
    <name type="scientific">Kineosphaera limosa NBRC 100340</name>
    <dbReference type="NCBI Taxonomy" id="1184609"/>
    <lineage>
        <taxon>Bacteria</taxon>
        <taxon>Bacillati</taxon>
        <taxon>Actinomycetota</taxon>
        <taxon>Actinomycetes</taxon>
        <taxon>Micrococcales</taxon>
        <taxon>Dermatophilaceae</taxon>
        <taxon>Kineosphaera</taxon>
    </lineage>
</organism>
<dbReference type="eggNOG" id="COG1503">
    <property type="taxonomic scope" value="Bacteria"/>
</dbReference>
<comment type="caution">
    <text evidence="2">The sequence shown here is derived from an EMBL/GenBank/DDBJ whole genome shotgun (WGS) entry which is preliminary data.</text>
</comment>
<dbReference type="AlphaFoldDB" id="K6WS18"/>
<feature type="region of interest" description="Disordered" evidence="1">
    <location>
        <begin position="178"/>
        <end position="204"/>
    </location>
</feature>
<keyword evidence="3" id="KW-1185">Reference proteome</keyword>
<dbReference type="Pfam" id="PF18845">
    <property type="entry name" value="baeRF_family3"/>
    <property type="match status" value="1"/>
</dbReference>
<gene>
    <name evidence="2" type="ORF">KILIM_014_00070</name>
</gene>
<evidence type="ECO:0000256" key="1">
    <source>
        <dbReference type="SAM" id="MobiDB-lite"/>
    </source>
</evidence>
<dbReference type="RefSeq" id="WP_006591404.1">
    <property type="nucleotide sequence ID" value="NZ_BAHD01000014.1"/>
</dbReference>
<evidence type="ECO:0000313" key="2">
    <source>
        <dbReference type="EMBL" id="GAB94872.1"/>
    </source>
</evidence>
<name>K6WS18_9MICO</name>
<proteinExistence type="predicted"/>
<dbReference type="STRING" id="1184609.KILIM_014_00070"/>